<organism evidence="3 4">
    <name type="scientific">Flavonifractor plautii 1_3_50AFAA</name>
    <dbReference type="NCBI Taxonomy" id="742738"/>
    <lineage>
        <taxon>Bacteria</taxon>
        <taxon>Bacillati</taxon>
        <taxon>Bacillota</taxon>
        <taxon>Clostridia</taxon>
        <taxon>Eubacteriales</taxon>
        <taxon>Oscillospiraceae</taxon>
        <taxon>Flavonifractor</taxon>
    </lineage>
</organism>
<dbReference type="InterPro" id="IPR009060">
    <property type="entry name" value="UBA-like_sf"/>
</dbReference>
<dbReference type="Proteomes" id="UP000029585">
    <property type="component" value="Unassembled WGS sequence"/>
</dbReference>
<name>A0A096BBT0_FLAPL</name>
<feature type="transmembrane region" description="Helical" evidence="2">
    <location>
        <begin position="141"/>
        <end position="165"/>
    </location>
</feature>
<dbReference type="eggNOG" id="COG1308">
    <property type="taxonomic scope" value="Bacteria"/>
</dbReference>
<evidence type="ECO:0000313" key="4">
    <source>
        <dbReference type="Proteomes" id="UP000029585"/>
    </source>
</evidence>
<dbReference type="RefSeq" id="WP_044939003.1">
    <property type="nucleotide sequence ID" value="NZ_KN174161.1"/>
</dbReference>
<dbReference type="EMBL" id="ADLO01000027">
    <property type="protein sequence ID" value="KGF56813.1"/>
    <property type="molecule type" value="Genomic_DNA"/>
</dbReference>
<dbReference type="HOGENOM" id="CLU_115782_1_0_9"/>
<evidence type="ECO:0008006" key="5">
    <source>
        <dbReference type="Google" id="ProtNLM"/>
    </source>
</evidence>
<evidence type="ECO:0000256" key="2">
    <source>
        <dbReference type="SAM" id="Phobius"/>
    </source>
</evidence>
<dbReference type="AlphaFoldDB" id="A0A096BBT0"/>
<keyword evidence="2" id="KW-1133">Transmembrane helix</keyword>
<keyword evidence="2" id="KW-0472">Membrane</keyword>
<dbReference type="CDD" id="cd14360">
    <property type="entry name" value="UBA_NAC_like_bac"/>
    <property type="match status" value="1"/>
</dbReference>
<dbReference type="PATRIC" id="fig|742738.3.peg.744"/>
<dbReference type="Gene3D" id="1.10.8.10">
    <property type="entry name" value="DNA helicase RuvA subunit, C-terminal domain"/>
    <property type="match status" value="1"/>
</dbReference>
<evidence type="ECO:0000313" key="3">
    <source>
        <dbReference type="EMBL" id="KGF56813.1"/>
    </source>
</evidence>
<accession>A0A096BBT0</accession>
<gene>
    <name evidence="3" type="ORF">HMPREF9460_00712</name>
</gene>
<evidence type="ECO:0000256" key="1">
    <source>
        <dbReference type="SAM" id="MobiDB-lite"/>
    </source>
</evidence>
<proteinExistence type="predicted"/>
<sequence length="216" mass="23805">MSVTLEQVEQLRAHAAVSYEEARRALEACDGDLLDALILLEREGRIPPGGGRGAFFTTQPGAAPEPPPSGPTRGPEASGKDEKRFWGLAVTAGGHRGREERGSWRTRLRELLAAAVDLLRHCTVNQFEVWRNGERMTALPVLILILLVLVAYWISLPLLVVGLFFGCKYRFSGPDLDKNRVGEVVNQVSAKVGDAVGQVRDEFKREFDKSRGKKGK</sequence>
<keyword evidence="2" id="KW-0812">Transmembrane</keyword>
<keyword evidence="4" id="KW-1185">Reference proteome</keyword>
<protein>
    <recommendedName>
        <fullName evidence="5">Ubiquitin</fullName>
    </recommendedName>
</protein>
<comment type="caution">
    <text evidence="3">The sequence shown here is derived from an EMBL/GenBank/DDBJ whole genome shotgun (WGS) entry which is preliminary data.</text>
</comment>
<dbReference type="SUPFAM" id="SSF46934">
    <property type="entry name" value="UBA-like"/>
    <property type="match status" value="1"/>
</dbReference>
<reference evidence="3 4" key="1">
    <citation type="submission" date="2011-08" db="EMBL/GenBank/DDBJ databases">
        <title>The Genome Sequence of Clostridium orbiscindens 1_3_50AFAA.</title>
        <authorList>
            <consortium name="The Broad Institute Genome Sequencing Platform"/>
            <person name="Earl A."/>
            <person name="Ward D."/>
            <person name="Feldgarden M."/>
            <person name="Gevers D."/>
            <person name="Daigneault M."/>
            <person name="Strauss J."/>
            <person name="Allen-Vercoe E."/>
            <person name="Young S.K."/>
            <person name="Zeng Q."/>
            <person name="Gargeya S."/>
            <person name="Fitzgerald M."/>
            <person name="Haas B."/>
            <person name="Abouelleil A."/>
            <person name="Alvarado L."/>
            <person name="Arachchi H.M."/>
            <person name="Berlin A."/>
            <person name="Brown A."/>
            <person name="Chapman S.B."/>
            <person name="Chen Z."/>
            <person name="Dunbar C."/>
            <person name="Freedman E."/>
            <person name="Gearin G."/>
            <person name="Gellesch M."/>
            <person name="Goldberg J."/>
            <person name="Griggs A."/>
            <person name="Gujja S."/>
            <person name="Heiman D."/>
            <person name="Howarth C."/>
            <person name="Larson L."/>
            <person name="Lui A."/>
            <person name="MacDonald P.J.P."/>
            <person name="Montmayeur A."/>
            <person name="Murphy C."/>
            <person name="Neiman D."/>
            <person name="Pearson M."/>
            <person name="Priest M."/>
            <person name="Roberts A."/>
            <person name="Saif S."/>
            <person name="Shea T."/>
            <person name="Shenoy N."/>
            <person name="Sisk P."/>
            <person name="Stolte C."/>
            <person name="Sykes S."/>
            <person name="Wortman J."/>
            <person name="Nusbaum C."/>
            <person name="Birren B."/>
        </authorList>
    </citation>
    <scope>NUCLEOTIDE SEQUENCE [LARGE SCALE GENOMIC DNA]</scope>
    <source>
        <strain evidence="3 4">1_3_50AFAA</strain>
    </source>
</reference>
<feature type="region of interest" description="Disordered" evidence="1">
    <location>
        <begin position="49"/>
        <end position="80"/>
    </location>
</feature>